<protein>
    <submittedName>
        <fullName evidence="2">Uncharacterized protein</fullName>
    </submittedName>
</protein>
<dbReference type="EMBL" id="ACCJ01000086">
    <property type="protein sequence ID" value="EEG56194.1"/>
    <property type="molecule type" value="Genomic_DNA"/>
</dbReference>
<accession>C0CXJ6</accession>
<name>C0CXJ6_9FIRM</name>
<dbReference type="HOGENOM" id="CLU_2715147_0_0_9"/>
<evidence type="ECO:0000313" key="3">
    <source>
        <dbReference type="Proteomes" id="UP000004756"/>
    </source>
</evidence>
<gene>
    <name evidence="2" type="ORF">CLOSTASPAR_01720</name>
</gene>
<evidence type="ECO:0000313" key="2">
    <source>
        <dbReference type="EMBL" id="EEG56194.1"/>
    </source>
</evidence>
<comment type="caution">
    <text evidence="2">The sequence shown here is derived from an EMBL/GenBank/DDBJ whole genome shotgun (WGS) entry which is preliminary data.</text>
</comment>
<dbReference type="Proteomes" id="UP000004756">
    <property type="component" value="Unassembled WGS sequence"/>
</dbReference>
<keyword evidence="3" id="KW-1185">Reference proteome</keyword>
<evidence type="ECO:0000256" key="1">
    <source>
        <dbReference type="SAM" id="MobiDB-lite"/>
    </source>
</evidence>
<organism evidence="2 3">
    <name type="scientific">[Clostridium] asparagiforme DSM 15981</name>
    <dbReference type="NCBI Taxonomy" id="518636"/>
    <lineage>
        <taxon>Bacteria</taxon>
        <taxon>Bacillati</taxon>
        <taxon>Bacillota</taxon>
        <taxon>Clostridia</taxon>
        <taxon>Lachnospirales</taxon>
        <taxon>Lachnospiraceae</taxon>
        <taxon>Enterocloster</taxon>
    </lineage>
</organism>
<sequence length="72" mass="8456">MSTAFLKYFLNPQERRPVQPGGIKKQLKKVRSPGMMKDDENPVKQRRMTGKRTDRRGINDGRTVELCLQWHT</sequence>
<reference evidence="2 3" key="1">
    <citation type="submission" date="2009-02" db="EMBL/GenBank/DDBJ databases">
        <title>Draft genome sequence of Clostridium asparagiforme (DSM 15981).</title>
        <authorList>
            <person name="Sudarsanam P."/>
            <person name="Ley R."/>
            <person name="Guruge J."/>
            <person name="Turnbaugh P.J."/>
            <person name="Mahowald M."/>
            <person name="Liep D."/>
            <person name="Gordon J."/>
        </authorList>
    </citation>
    <scope>NUCLEOTIDE SEQUENCE [LARGE SCALE GENOMIC DNA]</scope>
    <source>
        <strain evidence="2 3">DSM 15981</strain>
    </source>
</reference>
<proteinExistence type="predicted"/>
<feature type="region of interest" description="Disordered" evidence="1">
    <location>
        <begin position="16"/>
        <end position="58"/>
    </location>
</feature>
<dbReference type="AlphaFoldDB" id="C0CXJ6"/>